<evidence type="ECO:0000256" key="5">
    <source>
        <dbReference type="ARBA" id="ARBA00022676"/>
    </source>
</evidence>
<accession>A0A667XJL1</accession>
<evidence type="ECO:0000256" key="4">
    <source>
        <dbReference type="ARBA" id="ARBA00008661"/>
    </source>
</evidence>
<evidence type="ECO:0000256" key="1">
    <source>
        <dbReference type="ARBA" id="ARBA00001936"/>
    </source>
</evidence>
<evidence type="ECO:0000256" key="14">
    <source>
        <dbReference type="ARBA" id="ARBA00050470"/>
    </source>
</evidence>
<dbReference type="GO" id="GO:0016262">
    <property type="term" value="F:protein N-acetylglucosaminyltransferase activity"/>
    <property type="evidence" value="ECO:0007669"/>
    <property type="project" value="TreeGrafter"/>
</dbReference>
<evidence type="ECO:0000256" key="12">
    <source>
        <dbReference type="ARBA" id="ARBA00023180"/>
    </source>
</evidence>
<organism evidence="18 19">
    <name type="scientific">Myripristis murdjan</name>
    <name type="common">pinecone soldierfish</name>
    <dbReference type="NCBI Taxonomy" id="586833"/>
    <lineage>
        <taxon>Eukaryota</taxon>
        <taxon>Metazoa</taxon>
        <taxon>Chordata</taxon>
        <taxon>Craniata</taxon>
        <taxon>Vertebrata</taxon>
        <taxon>Euteleostomi</taxon>
        <taxon>Actinopterygii</taxon>
        <taxon>Neopterygii</taxon>
        <taxon>Teleostei</taxon>
        <taxon>Neoteleostei</taxon>
        <taxon>Acanthomorphata</taxon>
        <taxon>Holocentriformes</taxon>
        <taxon>Holocentridae</taxon>
        <taxon>Myripristis</taxon>
    </lineage>
</organism>
<dbReference type="InterPro" id="IPR002659">
    <property type="entry name" value="Glyco_trans_31"/>
</dbReference>
<dbReference type="FunFam" id="3.90.550.50:FF:000010">
    <property type="entry name" value="Hexosyltransferase"/>
    <property type="match status" value="1"/>
</dbReference>
<keyword evidence="13" id="KW-0464">Manganese</keyword>
<evidence type="ECO:0000256" key="2">
    <source>
        <dbReference type="ARBA" id="ARBA00004323"/>
    </source>
</evidence>
<keyword evidence="12" id="KW-0325">Glycoprotein</keyword>
<keyword evidence="9" id="KW-1133">Transmembrane helix</keyword>
<reference evidence="18" key="2">
    <citation type="submission" date="2025-08" db="UniProtKB">
        <authorList>
            <consortium name="Ensembl"/>
        </authorList>
    </citation>
    <scope>IDENTIFICATION</scope>
</reference>
<keyword evidence="11" id="KW-0472">Membrane</keyword>
<evidence type="ECO:0000256" key="7">
    <source>
        <dbReference type="ARBA" id="ARBA00022692"/>
    </source>
</evidence>
<reference evidence="18" key="3">
    <citation type="submission" date="2025-09" db="UniProtKB">
        <authorList>
            <consortium name="Ensembl"/>
        </authorList>
    </citation>
    <scope>IDENTIFICATION</scope>
</reference>
<dbReference type="Proteomes" id="UP000472263">
    <property type="component" value="Chromosome 13"/>
</dbReference>
<evidence type="ECO:0000256" key="3">
    <source>
        <dbReference type="ARBA" id="ARBA00004922"/>
    </source>
</evidence>
<reference evidence="18" key="1">
    <citation type="submission" date="2019-06" db="EMBL/GenBank/DDBJ databases">
        <authorList>
            <consortium name="Wellcome Sanger Institute Data Sharing"/>
        </authorList>
    </citation>
    <scope>NUCLEOTIDE SEQUENCE [LARGE SCALE GENOMIC DNA]</scope>
</reference>
<dbReference type="GO" id="GO:0008532">
    <property type="term" value="F:N-acetyllactosaminide beta-1,3-N-acetylglucosaminyltransferase activity"/>
    <property type="evidence" value="ECO:0007669"/>
    <property type="project" value="UniProtKB-EC"/>
</dbReference>
<evidence type="ECO:0000256" key="11">
    <source>
        <dbReference type="ARBA" id="ARBA00023136"/>
    </source>
</evidence>
<sequence length="434" mass="49223">MARVRAFIAMVLLSSFVLVLFYSTLNLQPSPNHKVSAEDIRVVVVKDIIAELQSQQDSTVPPHFDESNVSVSADVTEAVPWDVSVSASFRKDIPQTEAYWNRLLHNALRQLDKGERLDDAGWSHCMETNQEVLQTNVHDFSSYPALHQEFLRGMKCRYPPILIDQPNKCSSGEGEEQGQTFLLFAIKSSPRNFEQRQAVRETWGKDWVNESGLRVRTLFLLGRLSPEDPDLSQLLSVEAKLFGDLLQWDFHESFFNLTLKMNALLKWSLKNCPHVSFVFSGDDDVFVNTPAMLSYLQSLEPSKASRSYIGQIISTASPLRDSKNKYYVPLSFYDGPYPAYAGGGGFLISGALMKPLYYVSQVIPLFPIDDVYTGMCIKALEVTPEGHSGFHTFDVQEQNRGNMCVHKNLILIHQRSPWQIKRIWKGIHSPLLRC</sequence>
<keyword evidence="19" id="KW-1185">Reference proteome</keyword>
<keyword evidence="17" id="KW-0732">Signal</keyword>
<dbReference type="GO" id="GO:0006493">
    <property type="term" value="P:protein O-linked glycosylation"/>
    <property type="evidence" value="ECO:0007669"/>
    <property type="project" value="TreeGrafter"/>
</dbReference>
<evidence type="ECO:0000256" key="9">
    <source>
        <dbReference type="ARBA" id="ARBA00022989"/>
    </source>
</evidence>
<comment type="cofactor">
    <cofactor evidence="1">
        <name>Mn(2+)</name>
        <dbReference type="ChEBI" id="CHEBI:29035"/>
    </cofactor>
</comment>
<comment type="pathway">
    <text evidence="3">Protein modification; protein glycosylation.</text>
</comment>
<evidence type="ECO:0000256" key="16">
    <source>
        <dbReference type="RuleBase" id="RU363063"/>
    </source>
</evidence>
<dbReference type="EC" id="2.4.1.-" evidence="16"/>
<keyword evidence="7" id="KW-0812">Transmembrane</keyword>
<dbReference type="Gene3D" id="3.90.550.50">
    <property type="match status" value="1"/>
</dbReference>
<gene>
    <name evidence="18" type="primary">B3GNT8</name>
</gene>
<evidence type="ECO:0000313" key="18">
    <source>
        <dbReference type="Ensembl" id="ENSMMDP00005012559.1"/>
    </source>
</evidence>
<evidence type="ECO:0000256" key="6">
    <source>
        <dbReference type="ARBA" id="ARBA00022679"/>
    </source>
</evidence>
<dbReference type="PANTHER" id="PTHR11214">
    <property type="entry name" value="BETA-1,3-N-ACETYLGLUCOSAMINYLTRANSFERASE"/>
    <property type="match status" value="1"/>
</dbReference>
<evidence type="ECO:0000256" key="10">
    <source>
        <dbReference type="ARBA" id="ARBA00023034"/>
    </source>
</evidence>
<keyword evidence="10 16" id="KW-0333">Golgi apparatus</keyword>
<name>A0A667XJL1_9TELE</name>
<dbReference type="AlphaFoldDB" id="A0A667XJL1"/>
<comment type="subcellular location">
    <subcellularLocation>
        <location evidence="2 16">Golgi apparatus membrane</location>
        <topology evidence="2 16">Single-pass type II membrane protein</topology>
    </subcellularLocation>
</comment>
<evidence type="ECO:0000256" key="15">
    <source>
        <dbReference type="ARBA" id="ARBA00065824"/>
    </source>
</evidence>
<protein>
    <recommendedName>
        <fullName evidence="16">Hexosyltransferase</fullName>
        <ecNumber evidence="16">2.4.1.-</ecNumber>
    </recommendedName>
</protein>
<evidence type="ECO:0000256" key="17">
    <source>
        <dbReference type="SAM" id="SignalP"/>
    </source>
</evidence>
<keyword evidence="5 16" id="KW-0328">Glycosyltransferase</keyword>
<dbReference type="GO" id="GO:0000139">
    <property type="term" value="C:Golgi membrane"/>
    <property type="evidence" value="ECO:0007669"/>
    <property type="project" value="UniProtKB-SubCell"/>
</dbReference>
<feature type="signal peptide" evidence="17">
    <location>
        <begin position="1"/>
        <end position="21"/>
    </location>
</feature>
<comment type="subunit">
    <text evidence="15">Interacts with B3GNT8; this interaction greatly increases B3GNT2 catalytic activity, independently of B3GNT8 enzymatic activity.</text>
</comment>
<proteinExistence type="inferred from homology"/>
<keyword evidence="6" id="KW-0808">Transferase</keyword>
<dbReference type="OrthoDB" id="5957813at2759"/>
<dbReference type="PANTHER" id="PTHR11214:SF87">
    <property type="entry name" value="UDP-GLCNAC:BETAGAL BETA-1,3-N-ACETYLGLUCOSAMINYLTRANSFERASE 8"/>
    <property type="match status" value="1"/>
</dbReference>
<evidence type="ECO:0000256" key="13">
    <source>
        <dbReference type="ARBA" id="ARBA00023211"/>
    </source>
</evidence>
<evidence type="ECO:0000256" key="8">
    <source>
        <dbReference type="ARBA" id="ARBA00022968"/>
    </source>
</evidence>
<dbReference type="GeneTree" id="ENSGT00940000161895"/>
<keyword evidence="8" id="KW-0735">Signal-anchor</keyword>
<dbReference type="GO" id="GO:0030311">
    <property type="term" value="P:poly-N-acetyllactosamine biosynthetic process"/>
    <property type="evidence" value="ECO:0007669"/>
    <property type="project" value="TreeGrafter"/>
</dbReference>
<evidence type="ECO:0000313" key="19">
    <source>
        <dbReference type="Proteomes" id="UP000472263"/>
    </source>
</evidence>
<feature type="chain" id="PRO_5025612258" description="Hexosyltransferase" evidence="17">
    <location>
        <begin position="22"/>
        <end position="434"/>
    </location>
</feature>
<dbReference type="InParanoid" id="A0A667XJL1"/>
<dbReference type="Ensembl" id="ENSMMDT00005012924.1">
    <property type="protein sequence ID" value="ENSMMDP00005012559.1"/>
    <property type="gene ID" value="ENSMMDG00005006596.1"/>
</dbReference>
<comment type="catalytic activity">
    <reaction evidence="14">
        <text>a beta-D-galactosyl-(1-&gt;4)-N-acetyl-beta-D-glucosaminyl derivative + UDP-N-acetyl-alpha-D-glucosamine = an N-acetyl-beta-D-glucosaminyl-(1-&gt;3)-beta-D-galactosyl-(1-&gt;4)-N-acetyl-beta-D-glucosaminyl derivative + UDP + H(+)</text>
        <dbReference type="Rhea" id="RHEA:14389"/>
        <dbReference type="ChEBI" id="CHEBI:15378"/>
        <dbReference type="ChEBI" id="CHEBI:57705"/>
        <dbReference type="ChEBI" id="CHEBI:58223"/>
        <dbReference type="ChEBI" id="CHEBI:133507"/>
        <dbReference type="ChEBI" id="CHEBI:134090"/>
        <dbReference type="EC" id="2.4.1.149"/>
    </reaction>
</comment>
<comment type="similarity">
    <text evidence="4 16">Belongs to the glycosyltransferase 31 family.</text>
</comment>
<dbReference type="Pfam" id="PF01762">
    <property type="entry name" value="Galactosyl_T"/>
    <property type="match status" value="1"/>
</dbReference>